<sequence>MATLTNRLDDEKTHEDWQIAEIEVGLAEADRDEFATADDLFRVVAKYVSSEQKA</sequence>
<name>A0A212LPC7_9HYPH</name>
<dbReference type="EMBL" id="FMJD01000013">
    <property type="protein sequence ID" value="SCM79415.1"/>
    <property type="molecule type" value="Genomic_DNA"/>
</dbReference>
<organism evidence="1">
    <name type="scientific">uncultured Pleomorphomonas sp</name>
    <dbReference type="NCBI Taxonomy" id="442121"/>
    <lineage>
        <taxon>Bacteria</taxon>
        <taxon>Pseudomonadati</taxon>
        <taxon>Pseudomonadota</taxon>
        <taxon>Alphaproteobacteria</taxon>
        <taxon>Hyphomicrobiales</taxon>
        <taxon>Pleomorphomonadaceae</taxon>
        <taxon>Pleomorphomonas</taxon>
        <taxon>environmental samples</taxon>
    </lineage>
</organism>
<dbReference type="RefSeq" id="WP_288198528.1">
    <property type="nucleotide sequence ID" value="NZ_LT608334.1"/>
</dbReference>
<reference evidence="1" key="1">
    <citation type="submission" date="2016-08" db="EMBL/GenBank/DDBJ databases">
        <authorList>
            <person name="Seilhamer J.J."/>
        </authorList>
    </citation>
    <scope>NUCLEOTIDE SEQUENCE</scope>
    <source>
        <strain evidence="1">86</strain>
    </source>
</reference>
<gene>
    <name evidence="1" type="ORF">KL86PLE_90391</name>
</gene>
<protein>
    <submittedName>
        <fullName evidence="1">Uncharacterized protein</fullName>
    </submittedName>
</protein>
<evidence type="ECO:0000313" key="1">
    <source>
        <dbReference type="EMBL" id="SCM79415.1"/>
    </source>
</evidence>
<dbReference type="AlphaFoldDB" id="A0A212LPC7"/>
<accession>A0A212LPC7</accession>
<proteinExistence type="predicted"/>